<dbReference type="Proteomes" id="UP000183832">
    <property type="component" value="Unassembled WGS sequence"/>
</dbReference>
<gene>
    <name evidence="1" type="ORF">CLUMA_CG017677</name>
</gene>
<proteinExistence type="predicted"/>
<reference evidence="1 2" key="1">
    <citation type="submission" date="2015-04" db="EMBL/GenBank/DDBJ databases">
        <authorList>
            <person name="Syromyatnikov M.Y."/>
            <person name="Popov V.N."/>
        </authorList>
    </citation>
    <scope>NUCLEOTIDE SEQUENCE [LARGE SCALE GENOMIC DNA]</scope>
</reference>
<dbReference type="AlphaFoldDB" id="A0A1J1J180"/>
<organism evidence="1 2">
    <name type="scientific">Clunio marinus</name>
    <dbReference type="NCBI Taxonomy" id="568069"/>
    <lineage>
        <taxon>Eukaryota</taxon>
        <taxon>Metazoa</taxon>
        <taxon>Ecdysozoa</taxon>
        <taxon>Arthropoda</taxon>
        <taxon>Hexapoda</taxon>
        <taxon>Insecta</taxon>
        <taxon>Pterygota</taxon>
        <taxon>Neoptera</taxon>
        <taxon>Endopterygota</taxon>
        <taxon>Diptera</taxon>
        <taxon>Nematocera</taxon>
        <taxon>Chironomoidea</taxon>
        <taxon>Chironomidae</taxon>
        <taxon>Clunio</taxon>
    </lineage>
</organism>
<name>A0A1J1J180_9DIPT</name>
<evidence type="ECO:0000313" key="2">
    <source>
        <dbReference type="Proteomes" id="UP000183832"/>
    </source>
</evidence>
<sequence>MIRKSYLDTHSLEIIQNVPYKKLHPNAAIFRHHARSADAEYPENIMGKQKTFLFTSRMMQKDFVKAMKDINQLLCIALSIFHVFRVNQTNVSETFITPCSWNKAHKTKKRFNDATFNTFQAAQNLCDRKLLNK</sequence>
<evidence type="ECO:0000313" key="1">
    <source>
        <dbReference type="EMBL" id="CRL04609.1"/>
    </source>
</evidence>
<protein>
    <submittedName>
        <fullName evidence="1">CLUMA_CG017677, isoform A</fullName>
    </submittedName>
</protein>
<keyword evidence="2" id="KW-1185">Reference proteome</keyword>
<accession>A0A1J1J180</accession>
<dbReference type="EMBL" id="CVRI01000063">
    <property type="protein sequence ID" value="CRL04609.1"/>
    <property type="molecule type" value="Genomic_DNA"/>
</dbReference>